<reference evidence="3" key="1">
    <citation type="submission" date="2008-12" db="EMBL/GenBank/DDBJ databases">
        <title>Annotation of Streptomyces ghanaensis ATCC 14672.</title>
        <authorList>
            <consortium name="The Broad Institute Genome Sequencing Platform"/>
            <consortium name="Broad Institute Microbial Sequencing Center"/>
            <person name="Fischbach M."/>
            <person name="Ward D."/>
            <person name="Young S."/>
            <person name="Kodira C.D."/>
            <person name="Zeng Q."/>
            <person name="Koehrsen M."/>
            <person name="Godfrey P."/>
            <person name="Alvarado L."/>
            <person name="Berlin A.M."/>
            <person name="Borenstein D."/>
            <person name="Chen Z."/>
            <person name="Engels R."/>
            <person name="Freedman E."/>
            <person name="Gellesch M."/>
            <person name="Goldberg J."/>
            <person name="Griggs A."/>
            <person name="Gujja S."/>
            <person name="Heiman D.I."/>
            <person name="Hepburn T.A."/>
            <person name="Howarth C."/>
            <person name="Jen D."/>
            <person name="Larson L."/>
            <person name="Lewis B."/>
            <person name="Mehta T."/>
            <person name="Park D."/>
            <person name="Pearson M."/>
            <person name="Roberts A."/>
            <person name="Saif S."/>
            <person name="Shea T.D."/>
            <person name="Shenoy N."/>
            <person name="Sisk P."/>
            <person name="Stolte C."/>
            <person name="Sykes S.N."/>
            <person name="Walk T."/>
            <person name="White J."/>
            <person name="Yandava C."/>
            <person name="Straight P."/>
            <person name="Clardy J."/>
            <person name="Hung D."/>
            <person name="Kolter R."/>
            <person name="Mekalanos J."/>
            <person name="Walker S."/>
            <person name="Walsh C.T."/>
            <person name="Wieland B.L.C."/>
            <person name="Ilzarbe M."/>
            <person name="Galagan J."/>
            <person name="Nusbaum C."/>
            <person name="Birren B."/>
        </authorList>
    </citation>
    <scope>NUCLEOTIDE SEQUENCE [LARGE SCALE GENOMIC DNA]</scope>
    <source>
        <strain evidence="3">ATCC 14672 / DSM 40746 / JCM 4963 / KCTC 9882 / NRRL B-12104 / FH 1290</strain>
    </source>
</reference>
<feature type="compositionally biased region" description="Basic and acidic residues" evidence="1">
    <location>
        <begin position="18"/>
        <end position="34"/>
    </location>
</feature>
<evidence type="ECO:0000256" key="1">
    <source>
        <dbReference type="SAM" id="MobiDB-lite"/>
    </source>
</evidence>
<sequence>MVGLEVTQGVGPDTGAGGEEHRGPADLRDGGRRE</sequence>
<gene>
    <name evidence="2" type="ORF">SSFG_06946</name>
</gene>
<dbReference type="AlphaFoldDB" id="D6A5J8"/>
<accession>D6A5J8</accession>
<dbReference type="eggNOG" id="ENOG5030BYW">
    <property type="taxonomic scope" value="Bacteria"/>
</dbReference>
<dbReference type="Proteomes" id="UP000003824">
    <property type="component" value="Unassembled WGS sequence"/>
</dbReference>
<feature type="region of interest" description="Disordered" evidence="1">
    <location>
        <begin position="1"/>
        <end position="34"/>
    </location>
</feature>
<evidence type="ECO:0000313" key="2">
    <source>
        <dbReference type="EMBL" id="EFE71710.2"/>
    </source>
</evidence>
<protein>
    <submittedName>
        <fullName evidence="2">Predicted protein</fullName>
    </submittedName>
</protein>
<dbReference type="EMBL" id="DS999641">
    <property type="protein sequence ID" value="EFE71710.2"/>
    <property type="molecule type" value="Genomic_DNA"/>
</dbReference>
<evidence type="ECO:0000313" key="3">
    <source>
        <dbReference type="Proteomes" id="UP000003824"/>
    </source>
</evidence>
<proteinExistence type="predicted"/>
<organism evidence="2 3">
    <name type="scientific">Streptomyces viridosporus (strain ATCC 14672 / DSM 40746 / JCM 4963 / KCTC 9882 / NRRL B-12104 / FH 1290)</name>
    <name type="common">Streptomyces ghanaensis</name>
    <dbReference type="NCBI Taxonomy" id="566461"/>
    <lineage>
        <taxon>Bacteria</taxon>
        <taxon>Bacillati</taxon>
        <taxon>Actinomycetota</taxon>
        <taxon>Actinomycetes</taxon>
        <taxon>Kitasatosporales</taxon>
        <taxon>Streptomycetaceae</taxon>
        <taxon>Streptomyces</taxon>
    </lineage>
</organism>
<name>D6A5J8_STRV1</name>